<protein>
    <submittedName>
        <fullName evidence="1">Uncharacterized protein</fullName>
    </submittedName>
</protein>
<dbReference type="AlphaFoldDB" id="A0A7W9PG46"/>
<reference evidence="1 2" key="1">
    <citation type="submission" date="2020-08" db="EMBL/GenBank/DDBJ databases">
        <title>Sequencing the genomes of 1000 actinobacteria strains.</title>
        <authorList>
            <person name="Klenk H.-P."/>
        </authorList>
    </citation>
    <scope>NUCLEOTIDE SEQUENCE [LARGE SCALE GENOMIC DNA]</scope>
    <source>
        <strain evidence="1 2">DSM 43582</strain>
    </source>
</reference>
<keyword evidence="2" id="KW-1185">Reference proteome</keyword>
<proteinExistence type="predicted"/>
<dbReference type="Proteomes" id="UP000540412">
    <property type="component" value="Unassembled WGS sequence"/>
</dbReference>
<organism evidence="1 2">
    <name type="scientific">Nocardia transvalensis</name>
    <dbReference type="NCBI Taxonomy" id="37333"/>
    <lineage>
        <taxon>Bacteria</taxon>
        <taxon>Bacillati</taxon>
        <taxon>Actinomycetota</taxon>
        <taxon>Actinomycetes</taxon>
        <taxon>Mycobacteriales</taxon>
        <taxon>Nocardiaceae</taxon>
        <taxon>Nocardia</taxon>
    </lineage>
</organism>
<sequence length="271" mass="28830">MSLTRNPDLVQIFADAAIFVGKTLTPTIPATIATEFDATWDNLGILNGDDGVKNPREWDVTEHFGWGIGLYRKGYKNYKESRVFTCLEENQTTRRIAYPGSSATNIVVPRPGYFPLAFEFINDLGVPERLFTARPAQCWIPNLDRNESDPTGKEVTADIFATGSGLLYTRQYTPINETQTVTVENATGGTFTLSLDGVTFTTAIAFDAAASAVQTALQALLGTGNVTVTGTAGDYTVVLAGIYAGQANPLLTANGSSLVGTGAAVNVEAAA</sequence>
<comment type="caution">
    <text evidence="1">The sequence shown here is derived from an EMBL/GenBank/DDBJ whole genome shotgun (WGS) entry which is preliminary data.</text>
</comment>
<gene>
    <name evidence="1" type="ORF">BJY24_004147</name>
</gene>
<evidence type="ECO:0000313" key="1">
    <source>
        <dbReference type="EMBL" id="MBB5915280.1"/>
    </source>
</evidence>
<dbReference type="EMBL" id="JACHIT010000001">
    <property type="protein sequence ID" value="MBB5915280.1"/>
    <property type="molecule type" value="Genomic_DNA"/>
</dbReference>
<dbReference type="RefSeq" id="WP_051160801.1">
    <property type="nucleotide sequence ID" value="NZ_JACHIT010000001.1"/>
</dbReference>
<accession>A0A7W9PG46</accession>
<evidence type="ECO:0000313" key="2">
    <source>
        <dbReference type="Proteomes" id="UP000540412"/>
    </source>
</evidence>
<name>A0A7W9PG46_9NOCA</name>